<keyword evidence="1" id="KW-0812">Transmembrane</keyword>
<keyword evidence="1" id="KW-0472">Membrane</keyword>
<sequence>MTIDHRPRRTQPVPGWVDGAWAWLGHATEGITWLVGLCAVLSLIGFGYFPFDLHDRSEARALQAQGEWVTTGDVQVHIHWVGGRGGGYHEVDRVRVRLDGNPAQIELENVDAAQDNPLYDGIHEGWQQPTPITRYQAPLDVRVRRDGDSTILTAMAKVDYDYWTEDNTDPEFGLTLGFGGLGVTGVFLALNSLRLKRRTRRGGVLTRRQARYENTRRARVAVTGRRGRP</sequence>
<keyword evidence="1" id="KW-1133">Transmembrane helix</keyword>
<reference evidence="2 3" key="1">
    <citation type="journal article" date="2019" name="Environ. Microbiol.">
        <title>Species interactions and distinct microbial communities in high Arctic permafrost affected cryosols are associated with the CH4 and CO2 gas fluxes.</title>
        <authorList>
            <person name="Altshuler I."/>
            <person name="Hamel J."/>
            <person name="Turney S."/>
            <person name="Magnuson E."/>
            <person name="Levesque R."/>
            <person name="Greer C."/>
            <person name="Whyte L.G."/>
        </authorList>
    </citation>
    <scope>NUCLEOTIDE SEQUENCE [LARGE SCALE GENOMIC DNA]</scope>
    <source>
        <strain evidence="2 3">S9.3A</strain>
    </source>
</reference>
<dbReference type="RefSeq" id="WP_140739744.1">
    <property type="nucleotide sequence ID" value="NZ_RCZM01000003.1"/>
</dbReference>
<gene>
    <name evidence="2" type="ORF">EAH86_09700</name>
</gene>
<dbReference type="AlphaFoldDB" id="A0A502CWX3"/>
<proteinExistence type="predicted"/>
<feature type="transmembrane region" description="Helical" evidence="1">
    <location>
        <begin position="31"/>
        <end position="51"/>
    </location>
</feature>
<keyword evidence="3" id="KW-1185">Reference proteome</keyword>
<evidence type="ECO:0000256" key="1">
    <source>
        <dbReference type="SAM" id="Phobius"/>
    </source>
</evidence>
<organism evidence="2 3">
    <name type="scientific">Pedococcus bigeumensis</name>
    <dbReference type="NCBI Taxonomy" id="433644"/>
    <lineage>
        <taxon>Bacteria</taxon>
        <taxon>Bacillati</taxon>
        <taxon>Actinomycetota</taxon>
        <taxon>Actinomycetes</taxon>
        <taxon>Micrococcales</taxon>
        <taxon>Intrasporangiaceae</taxon>
        <taxon>Pedococcus</taxon>
    </lineage>
</organism>
<protein>
    <submittedName>
        <fullName evidence="2">Uncharacterized protein</fullName>
    </submittedName>
</protein>
<dbReference type="EMBL" id="RCZM01000003">
    <property type="protein sequence ID" value="TPG17040.1"/>
    <property type="molecule type" value="Genomic_DNA"/>
</dbReference>
<comment type="caution">
    <text evidence="2">The sequence shown here is derived from an EMBL/GenBank/DDBJ whole genome shotgun (WGS) entry which is preliminary data.</text>
</comment>
<evidence type="ECO:0000313" key="2">
    <source>
        <dbReference type="EMBL" id="TPG17040.1"/>
    </source>
</evidence>
<dbReference type="Proteomes" id="UP000317722">
    <property type="component" value="Unassembled WGS sequence"/>
</dbReference>
<feature type="transmembrane region" description="Helical" evidence="1">
    <location>
        <begin position="172"/>
        <end position="191"/>
    </location>
</feature>
<evidence type="ECO:0000313" key="3">
    <source>
        <dbReference type="Proteomes" id="UP000317722"/>
    </source>
</evidence>
<dbReference type="OrthoDB" id="4867706at2"/>
<accession>A0A502CWX3</accession>
<name>A0A502CWX3_9MICO</name>